<dbReference type="PANTHER" id="PTHR11138">
    <property type="entry name" value="METHIONYL-TRNA FORMYLTRANSFERASE"/>
    <property type="match status" value="1"/>
</dbReference>
<evidence type="ECO:0000256" key="2">
    <source>
        <dbReference type="ARBA" id="ARBA00012261"/>
    </source>
</evidence>
<gene>
    <name evidence="7" type="ORF">UFOPK4366_00214</name>
</gene>
<evidence type="ECO:0000259" key="5">
    <source>
        <dbReference type="Pfam" id="PF00551"/>
    </source>
</evidence>
<dbReference type="InterPro" id="IPR044135">
    <property type="entry name" value="Met-tRNA-FMT_C"/>
</dbReference>
<dbReference type="HAMAP" id="MF_00182">
    <property type="entry name" value="Formyl_trans"/>
    <property type="match status" value="1"/>
</dbReference>
<dbReference type="CDD" id="cd08704">
    <property type="entry name" value="Met_tRNA_FMT_C"/>
    <property type="match status" value="1"/>
</dbReference>
<dbReference type="EC" id="2.1.2.9" evidence="2"/>
<keyword evidence="4" id="KW-0648">Protein biosynthesis</keyword>
<keyword evidence="3" id="KW-0808">Transferase</keyword>
<dbReference type="InterPro" id="IPR036477">
    <property type="entry name" value="Formyl_transf_N_sf"/>
</dbReference>
<evidence type="ECO:0000256" key="4">
    <source>
        <dbReference type="ARBA" id="ARBA00022917"/>
    </source>
</evidence>
<organism evidence="7">
    <name type="scientific">freshwater metagenome</name>
    <dbReference type="NCBI Taxonomy" id="449393"/>
    <lineage>
        <taxon>unclassified sequences</taxon>
        <taxon>metagenomes</taxon>
        <taxon>ecological metagenomes</taxon>
    </lineage>
</organism>
<comment type="similarity">
    <text evidence="1">Belongs to the Fmt family.</text>
</comment>
<dbReference type="NCBIfam" id="TIGR00460">
    <property type="entry name" value="fmt"/>
    <property type="match status" value="1"/>
</dbReference>
<dbReference type="GO" id="GO:0004479">
    <property type="term" value="F:methionyl-tRNA formyltransferase activity"/>
    <property type="evidence" value="ECO:0007669"/>
    <property type="project" value="UniProtKB-EC"/>
</dbReference>
<dbReference type="SUPFAM" id="SSF53328">
    <property type="entry name" value="Formyltransferase"/>
    <property type="match status" value="1"/>
</dbReference>
<sequence>MRILFAGTPDVVIPSLNWITSSEHELVGILTRPAAAQGRSSSLIDSPAAEFAKNNSINLYTSIDALTSEDLLSSVDLVIVIAYGKIIPNALLGIPKHGWINVHFSLLPKYRGAAPVQRAIWNGEKISGISIFQLDAGMDTGRLYLQKTVSMNEVQTSGECLEMMSHLVPDMLSETLIKIQNLEKPTPQDNSDSTLAPKINKSESRINWSDSAISIRNMVRALNPSPRAKSTFRDNEVFFYEVKVSDIKSVKESGTISFENQRLFAATNDFDIEIVKIQSSGKNLMSGPEWFRGIQAKDDQLEIKYV</sequence>
<dbReference type="SUPFAM" id="SSF50486">
    <property type="entry name" value="FMT C-terminal domain-like"/>
    <property type="match status" value="1"/>
</dbReference>
<proteinExistence type="inferred from homology"/>
<evidence type="ECO:0000256" key="3">
    <source>
        <dbReference type="ARBA" id="ARBA00022679"/>
    </source>
</evidence>
<dbReference type="AlphaFoldDB" id="A0A6J7U002"/>
<dbReference type="InterPro" id="IPR005794">
    <property type="entry name" value="Fmt"/>
</dbReference>
<evidence type="ECO:0000313" key="7">
    <source>
        <dbReference type="EMBL" id="CAB5059704.1"/>
    </source>
</evidence>
<dbReference type="CDD" id="cd08646">
    <property type="entry name" value="FMT_core_Met-tRNA-FMT_N"/>
    <property type="match status" value="1"/>
</dbReference>
<dbReference type="InterPro" id="IPR041711">
    <property type="entry name" value="Met-tRNA-FMT_N"/>
</dbReference>
<name>A0A6J7U002_9ZZZZ</name>
<dbReference type="Pfam" id="PF00551">
    <property type="entry name" value="Formyl_trans_N"/>
    <property type="match status" value="1"/>
</dbReference>
<accession>A0A6J7U002</accession>
<dbReference type="Pfam" id="PF02911">
    <property type="entry name" value="Formyl_trans_C"/>
    <property type="match status" value="1"/>
</dbReference>
<dbReference type="EMBL" id="CAFBQS010000019">
    <property type="protein sequence ID" value="CAB5059704.1"/>
    <property type="molecule type" value="Genomic_DNA"/>
</dbReference>
<dbReference type="Gene3D" id="3.40.50.12230">
    <property type="match status" value="1"/>
</dbReference>
<dbReference type="InterPro" id="IPR002376">
    <property type="entry name" value="Formyl_transf_N"/>
</dbReference>
<dbReference type="InterPro" id="IPR011034">
    <property type="entry name" value="Formyl_transferase-like_C_sf"/>
</dbReference>
<evidence type="ECO:0000259" key="6">
    <source>
        <dbReference type="Pfam" id="PF02911"/>
    </source>
</evidence>
<dbReference type="InterPro" id="IPR005793">
    <property type="entry name" value="Formyl_trans_C"/>
</dbReference>
<feature type="domain" description="Formyl transferase N-terminal" evidence="5">
    <location>
        <begin position="1"/>
        <end position="173"/>
    </location>
</feature>
<dbReference type="PANTHER" id="PTHR11138:SF5">
    <property type="entry name" value="METHIONYL-TRNA FORMYLTRANSFERASE, MITOCHONDRIAL"/>
    <property type="match status" value="1"/>
</dbReference>
<dbReference type="GO" id="GO:0005829">
    <property type="term" value="C:cytosol"/>
    <property type="evidence" value="ECO:0007669"/>
    <property type="project" value="TreeGrafter"/>
</dbReference>
<evidence type="ECO:0000256" key="1">
    <source>
        <dbReference type="ARBA" id="ARBA00010699"/>
    </source>
</evidence>
<feature type="domain" description="Formyl transferase C-terminal" evidence="6">
    <location>
        <begin position="198"/>
        <end position="294"/>
    </location>
</feature>
<reference evidence="7" key="1">
    <citation type="submission" date="2020-05" db="EMBL/GenBank/DDBJ databases">
        <authorList>
            <person name="Chiriac C."/>
            <person name="Salcher M."/>
            <person name="Ghai R."/>
            <person name="Kavagutti S V."/>
        </authorList>
    </citation>
    <scope>NUCLEOTIDE SEQUENCE</scope>
</reference>
<protein>
    <recommendedName>
        <fullName evidence="2">methionyl-tRNA formyltransferase</fullName>
        <ecNumber evidence="2">2.1.2.9</ecNumber>
    </recommendedName>
</protein>